<evidence type="ECO:0000256" key="14">
    <source>
        <dbReference type="ARBA" id="ARBA00023268"/>
    </source>
</evidence>
<dbReference type="Gene3D" id="3.40.190.10">
    <property type="entry name" value="Periplasmic binding protein-like II"/>
    <property type="match status" value="2"/>
</dbReference>
<keyword evidence="8" id="KW-0963">Cytoplasm</keyword>
<dbReference type="InterPro" id="IPR002912">
    <property type="entry name" value="ACT_dom"/>
</dbReference>
<dbReference type="SUPFAM" id="SSF48600">
    <property type="entry name" value="Chorismate mutase II"/>
    <property type="match status" value="1"/>
</dbReference>
<comment type="function">
    <text evidence="2">Catalyzes the Claisen rearrangement of chorismate to prephenate and the decarboxylation/dehydration of prephenate to phenylpyruvate.</text>
</comment>
<dbReference type="InterPro" id="IPR002701">
    <property type="entry name" value="CM_II_prokaryot"/>
</dbReference>
<dbReference type="InterPro" id="IPR045865">
    <property type="entry name" value="ACT-like_dom_sf"/>
</dbReference>
<dbReference type="Pfam" id="PF01842">
    <property type="entry name" value="ACT"/>
    <property type="match status" value="1"/>
</dbReference>
<dbReference type="InterPro" id="IPR001086">
    <property type="entry name" value="Preph_deHydtase"/>
</dbReference>
<evidence type="ECO:0000256" key="7">
    <source>
        <dbReference type="ARBA" id="ARBA00014401"/>
    </source>
</evidence>
<comment type="subcellular location">
    <subcellularLocation>
        <location evidence="3">Cytoplasm</location>
    </subcellularLocation>
</comment>
<dbReference type="PROSITE" id="PS00857">
    <property type="entry name" value="PREPHENATE_DEHYDR_1"/>
    <property type="match status" value="1"/>
</dbReference>
<dbReference type="NCBIfam" id="NF008865">
    <property type="entry name" value="PRK11898.1"/>
    <property type="match status" value="1"/>
</dbReference>
<dbReference type="InterPro" id="IPR018528">
    <property type="entry name" value="Preph_deHydtase_CS"/>
</dbReference>
<keyword evidence="14" id="KW-0511">Multifunctional enzyme</keyword>
<evidence type="ECO:0000256" key="10">
    <source>
        <dbReference type="ARBA" id="ARBA00023141"/>
    </source>
</evidence>
<dbReference type="CDD" id="cd04905">
    <property type="entry name" value="ACT_CM-PDT"/>
    <property type="match status" value="1"/>
</dbReference>
<evidence type="ECO:0000256" key="16">
    <source>
        <dbReference type="ARBA" id="ARBA00031520"/>
    </source>
</evidence>
<dbReference type="Gene3D" id="1.20.59.10">
    <property type="entry name" value="Chorismate mutase"/>
    <property type="match status" value="1"/>
</dbReference>
<comment type="pathway">
    <text evidence="4">Amino-acid biosynthesis; L-phenylalanine biosynthesis; phenylpyruvate from prephenate: step 1/1.</text>
</comment>
<comment type="catalytic activity">
    <reaction evidence="17">
        <text>prephenate + H(+) = 3-phenylpyruvate + CO2 + H2O</text>
        <dbReference type="Rhea" id="RHEA:21648"/>
        <dbReference type="ChEBI" id="CHEBI:15377"/>
        <dbReference type="ChEBI" id="CHEBI:15378"/>
        <dbReference type="ChEBI" id="CHEBI:16526"/>
        <dbReference type="ChEBI" id="CHEBI:18005"/>
        <dbReference type="ChEBI" id="CHEBI:29934"/>
        <dbReference type="EC" id="4.2.1.51"/>
    </reaction>
</comment>
<evidence type="ECO:0000256" key="4">
    <source>
        <dbReference type="ARBA" id="ARBA00004741"/>
    </source>
</evidence>
<evidence type="ECO:0000256" key="13">
    <source>
        <dbReference type="ARBA" id="ARBA00023239"/>
    </source>
</evidence>
<evidence type="ECO:0000259" key="18">
    <source>
        <dbReference type="PROSITE" id="PS51168"/>
    </source>
</evidence>
<dbReference type="PIRSF" id="PIRSF001500">
    <property type="entry name" value="Chor_mut_pdt_Ppr"/>
    <property type="match status" value="1"/>
</dbReference>
<keyword evidence="10" id="KW-0057">Aromatic amino acid biosynthesis</keyword>
<evidence type="ECO:0000256" key="6">
    <source>
        <dbReference type="ARBA" id="ARBA00013147"/>
    </source>
</evidence>
<dbReference type="Gene3D" id="3.30.70.260">
    <property type="match status" value="1"/>
</dbReference>
<evidence type="ECO:0000313" key="21">
    <source>
        <dbReference type="EMBL" id="SUZ71323.1"/>
    </source>
</evidence>
<dbReference type="PROSITE" id="PS51671">
    <property type="entry name" value="ACT"/>
    <property type="match status" value="1"/>
</dbReference>
<dbReference type="UniPathway" id="UPA00121">
    <property type="reaction ID" value="UER00345"/>
</dbReference>
<keyword evidence="13" id="KW-0456">Lyase</keyword>
<feature type="domain" description="Chorismate mutase" evidence="18">
    <location>
        <begin position="1"/>
        <end position="92"/>
    </location>
</feature>
<dbReference type="GO" id="GO:0046417">
    <property type="term" value="P:chorismate metabolic process"/>
    <property type="evidence" value="ECO:0007669"/>
    <property type="project" value="InterPro"/>
</dbReference>
<dbReference type="Pfam" id="PF00800">
    <property type="entry name" value="PDT"/>
    <property type="match status" value="1"/>
</dbReference>
<dbReference type="SUPFAM" id="SSF53850">
    <property type="entry name" value="Periplasmic binding protein-like II"/>
    <property type="match status" value="1"/>
</dbReference>
<sequence length="358" mass="39259">MTDSKDIEKLRSEIDQLDDNLLALLNERASAAIKVGEEKPGQDANVVYRPEREAQILQRLQRANNGPLDPEAVERLFREIISVCRATEAKPSIATLGPIGTYSELATRKQFGFEIDIKLTSSIEEVFRLVEADHCDFGVVPVENSAEGGIHLTLDRLLTTPLKICGEVDLRIKHCLIGSAGNTSPTKVLAHQQALAQCRQWLDVNLPSIERVACASNSDAVRLVLETPTCVAIAAGEAADAFGLQILQADIEDQPGNTTRFLALGRHAVQPSGRDKTSLVMSAQERPGALHTLLAPLSDHNINMTRVESRPSRTGLWEYMFFIDIEGHVQNSNVENALSQMKSNAAMFKVLGSYPRSI</sequence>
<evidence type="ECO:0000256" key="17">
    <source>
        <dbReference type="ARBA" id="ARBA00047848"/>
    </source>
</evidence>
<gene>
    <name evidence="21" type="ORF">METZ01_LOCUS24177</name>
</gene>
<evidence type="ECO:0000256" key="11">
    <source>
        <dbReference type="ARBA" id="ARBA00023222"/>
    </source>
</evidence>
<evidence type="ECO:0000256" key="15">
    <source>
        <dbReference type="ARBA" id="ARBA00031175"/>
    </source>
</evidence>
<name>A0A381Q129_9ZZZZ</name>
<evidence type="ECO:0000256" key="2">
    <source>
        <dbReference type="ARBA" id="ARBA00002364"/>
    </source>
</evidence>
<dbReference type="SMART" id="SM00830">
    <property type="entry name" value="CM_2"/>
    <property type="match status" value="1"/>
</dbReference>
<evidence type="ECO:0000256" key="5">
    <source>
        <dbReference type="ARBA" id="ARBA00004817"/>
    </source>
</evidence>
<evidence type="ECO:0000256" key="3">
    <source>
        <dbReference type="ARBA" id="ARBA00004496"/>
    </source>
</evidence>
<comment type="pathway">
    <text evidence="5">Metabolic intermediate biosynthesis; prephenate biosynthesis; prephenate from chorismate: step 1/1.</text>
</comment>
<organism evidence="21">
    <name type="scientific">marine metagenome</name>
    <dbReference type="NCBI Taxonomy" id="408172"/>
    <lineage>
        <taxon>unclassified sequences</taxon>
        <taxon>metagenomes</taxon>
        <taxon>ecological metagenomes</taxon>
    </lineage>
</organism>
<reference evidence="21" key="1">
    <citation type="submission" date="2018-05" db="EMBL/GenBank/DDBJ databases">
        <authorList>
            <person name="Lanie J.A."/>
            <person name="Ng W.-L."/>
            <person name="Kazmierczak K.M."/>
            <person name="Andrzejewski T.M."/>
            <person name="Davidsen T.M."/>
            <person name="Wayne K.J."/>
            <person name="Tettelin H."/>
            <person name="Glass J.I."/>
            <person name="Rusch D."/>
            <person name="Podicherti R."/>
            <person name="Tsui H.-C.T."/>
            <person name="Winkler M.E."/>
        </authorList>
    </citation>
    <scope>NUCLEOTIDE SEQUENCE</scope>
</reference>
<keyword evidence="12" id="KW-0413">Isomerase</keyword>
<comment type="catalytic activity">
    <reaction evidence="1">
        <text>chorismate = prephenate</text>
        <dbReference type="Rhea" id="RHEA:13897"/>
        <dbReference type="ChEBI" id="CHEBI:29748"/>
        <dbReference type="ChEBI" id="CHEBI:29934"/>
        <dbReference type="EC" id="5.4.99.5"/>
    </reaction>
</comment>
<feature type="domain" description="ACT" evidence="20">
    <location>
        <begin position="278"/>
        <end position="355"/>
    </location>
</feature>
<dbReference type="InterPro" id="IPR036263">
    <property type="entry name" value="Chorismate_II_sf"/>
</dbReference>
<proteinExistence type="predicted"/>
<dbReference type="UniPathway" id="UPA00120">
    <property type="reaction ID" value="UER00203"/>
</dbReference>
<dbReference type="FunFam" id="3.30.70.260:FF:000012">
    <property type="entry name" value="Prephenate dehydratase"/>
    <property type="match status" value="1"/>
</dbReference>
<dbReference type="InterPro" id="IPR008242">
    <property type="entry name" value="Chor_mutase/pphenate_deHydtase"/>
</dbReference>
<keyword evidence="9" id="KW-0028">Amino-acid biosynthesis</keyword>
<dbReference type="GO" id="GO:0009094">
    <property type="term" value="P:L-phenylalanine biosynthetic process"/>
    <property type="evidence" value="ECO:0007669"/>
    <property type="project" value="UniProtKB-UniPathway"/>
</dbReference>
<evidence type="ECO:0000256" key="12">
    <source>
        <dbReference type="ARBA" id="ARBA00023235"/>
    </source>
</evidence>
<dbReference type="NCBIfam" id="TIGR01807">
    <property type="entry name" value="CM_P2"/>
    <property type="match status" value="1"/>
</dbReference>
<dbReference type="InterPro" id="IPR036979">
    <property type="entry name" value="CM_dom_sf"/>
</dbReference>
<dbReference type="Pfam" id="PF01817">
    <property type="entry name" value="CM_2"/>
    <property type="match status" value="1"/>
</dbReference>
<dbReference type="EC" id="4.2.1.51" evidence="6"/>
<dbReference type="PANTHER" id="PTHR21022:SF19">
    <property type="entry name" value="PREPHENATE DEHYDRATASE-RELATED"/>
    <property type="match status" value="1"/>
</dbReference>
<dbReference type="AlphaFoldDB" id="A0A381Q129"/>
<accession>A0A381Q129</accession>
<dbReference type="GO" id="GO:0004664">
    <property type="term" value="F:prephenate dehydratase activity"/>
    <property type="evidence" value="ECO:0007669"/>
    <property type="project" value="UniProtKB-EC"/>
</dbReference>
<dbReference type="PROSITE" id="PS00858">
    <property type="entry name" value="PREPHENATE_DEHYDR_2"/>
    <property type="match status" value="1"/>
</dbReference>
<keyword evidence="11" id="KW-0584">Phenylalanine biosynthesis</keyword>
<dbReference type="GO" id="GO:0004106">
    <property type="term" value="F:chorismate mutase activity"/>
    <property type="evidence" value="ECO:0007669"/>
    <property type="project" value="UniProtKB-EC"/>
</dbReference>
<evidence type="ECO:0000256" key="8">
    <source>
        <dbReference type="ARBA" id="ARBA00022490"/>
    </source>
</evidence>
<dbReference type="SUPFAM" id="SSF55021">
    <property type="entry name" value="ACT-like"/>
    <property type="match status" value="1"/>
</dbReference>
<dbReference type="CDD" id="cd13630">
    <property type="entry name" value="PBP2_PDT_1"/>
    <property type="match status" value="1"/>
</dbReference>
<feature type="domain" description="Prephenate dehydratase" evidence="19">
    <location>
        <begin position="92"/>
        <end position="266"/>
    </location>
</feature>
<protein>
    <recommendedName>
        <fullName evidence="7">Bifunctional chorismate mutase/prephenate dehydratase</fullName>
        <ecNumber evidence="6">4.2.1.51</ecNumber>
    </recommendedName>
    <alternativeName>
        <fullName evidence="16">Chorismate mutase-prephenate dehydratase</fullName>
    </alternativeName>
    <alternativeName>
        <fullName evidence="15">p-protein</fullName>
    </alternativeName>
</protein>
<dbReference type="PROSITE" id="PS51171">
    <property type="entry name" value="PREPHENATE_DEHYDR_3"/>
    <property type="match status" value="1"/>
</dbReference>
<dbReference type="GO" id="GO:0005737">
    <property type="term" value="C:cytoplasm"/>
    <property type="evidence" value="ECO:0007669"/>
    <property type="project" value="UniProtKB-SubCell"/>
</dbReference>
<dbReference type="PROSITE" id="PS51168">
    <property type="entry name" value="CHORISMATE_MUT_2"/>
    <property type="match status" value="1"/>
</dbReference>
<evidence type="ECO:0000259" key="19">
    <source>
        <dbReference type="PROSITE" id="PS51171"/>
    </source>
</evidence>
<evidence type="ECO:0000256" key="9">
    <source>
        <dbReference type="ARBA" id="ARBA00022605"/>
    </source>
</evidence>
<evidence type="ECO:0000256" key="1">
    <source>
        <dbReference type="ARBA" id="ARBA00000824"/>
    </source>
</evidence>
<dbReference type="PANTHER" id="PTHR21022">
    <property type="entry name" value="PREPHENATE DEHYDRATASE P PROTEIN"/>
    <property type="match status" value="1"/>
</dbReference>
<dbReference type="InterPro" id="IPR010957">
    <property type="entry name" value="G/b/e-P-prot_chorismate_mutase"/>
</dbReference>
<dbReference type="EMBL" id="UINC01001117">
    <property type="protein sequence ID" value="SUZ71323.1"/>
    <property type="molecule type" value="Genomic_DNA"/>
</dbReference>
<evidence type="ECO:0000259" key="20">
    <source>
        <dbReference type="PROSITE" id="PS51671"/>
    </source>
</evidence>